<feature type="transmembrane region" description="Helical" evidence="1">
    <location>
        <begin position="430"/>
        <end position="450"/>
    </location>
</feature>
<keyword evidence="3" id="KW-1185">Reference proteome</keyword>
<gene>
    <name evidence="2" type="ORF">SAMN05444390_106187</name>
</gene>
<name>A0A1H6DI06_9GAMM</name>
<accession>A0A1H6DI06</accession>
<feature type="transmembrane region" description="Helical" evidence="1">
    <location>
        <begin position="492"/>
        <end position="513"/>
    </location>
</feature>
<sequence length="543" mass="60843">MKESFRQSMAWLHTWTGLIAGWILFFVFVTGTSGYFDDEITRWMEPERPLPVQQSLSGDREQLINTALDRLQKVAPEAQNWVVTLPHASLTPRGWHDFTLGWQDLPKRGQAFGLRGRETLSTETAAPLPPVEVRQTGGGLQLYSMHYALSYMPYPVGIRLVGLCTLLMLLALITGVVIHKKIFKDFFTFRPNKNRRSWLDAHNLCGVMALPFFLMITYSGLVFFAAQYMPAGIATLYGTDRPAARAFFDELTEREGDVYLAVTRPAANIETMLSTAEERWGEGQVASIRVEHLQGQPQHVDIERVAGDKVRYERQILRFDAADGSPLPSDPPLNATMLTNETLRALHEGIFAGPWLRWLYFFSGLLGCAMIGTGMVLWSVKRRKRNQGDSNLGHRLVEALNLATIVGLPAGVAGYFWANRLLPLDMADRSAWEVHCLFLIFGEALLYGLLRDTRRAWVELLFFASAAFALLPLLNLLTTDIHLGNTLARGDWALAGVDLTFLGLGALFAYMGIKVRKRWLPSPQKATAVEQQPRVAAAAREAH</sequence>
<organism evidence="2 3">
    <name type="scientific">Marinobacterium lutimaris</name>
    <dbReference type="NCBI Taxonomy" id="568106"/>
    <lineage>
        <taxon>Bacteria</taxon>
        <taxon>Pseudomonadati</taxon>
        <taxon>Pseudomonadota</taxon>
        <taxon>Gammaproteobacteria</taxon>
        <taxon>Oceanospirillales</taxon>
        <taxon>Oceanospirillaceae</taxon>
        <taxon>Marinobacterium</taxon>
    </lineage>
</organism>
<dbReference type="RefSeq" id="WP_104005424.1">
    <property type="nucleotide sequence ID" value="NZ_FNVQ01000006.1"/>
</dbReference>
<dbReference type="PANTHER" id="PTHR34219:SF4">
    <property type="entry name" value="PEPSY DOMAIN-CONTAINING PROTEIN"/>
    <property type="match status" value="1"/>
</dbReference>
<feature type="transmembrane region" description="Helical" evidence="1">
    <location>
        <begin position="156"/>
        <end position="178"/>
    </location>
</feature>
<dbReference type="PANTHER" id="PTHR34219">
    <property type="entry name" value="IRON-REGULATED INNER MEMBRANE PROTEIN-RELATED"/>
    <property type="match status" value="1"/>
</dbReference>
<dbReference type="Proteomes" id="UP000236745">
    <property type="component" value="Unassembled WGS sequence"/>
</dbReference>
<dbReference type="OrthoDB" id="9776609at2"/>
<protein>
    <submittedName>
        <fullName evidence="2">Uncharacterized iron-regulated membrane protein</fullName>
    </submittedName>
</protein>
<dbReference type="InterPro" id="IPR005625">
    <property type="entry name" value="PepSY-ass_TM"/>
</dbReference>
<feature type="transmembrane region" description="Helical" evidence="1">
    <location>
        <begin position="199"/>
        <end position="226"/>
    </location>
</feature>
<feature type="transmembrane region" description="Helical" evidence="1">
    <location>
        <begin position="457"/>
        <end position="477"/>
    </location>
</feature>
<feature type="transmembrane region" description="Helical" evidence="1">
    <location>
        <begin position="358"/>
        <end position="378"/>
    </location>
</feature>
<feature type="transmembrane region" description="Helical" evidence="1">
    <location>
        <begin position="399"/>
        <end position="418"/>
    </location>
</feature>
<feature type="transmembrane region" description="Helical" evidence="1">
    <location>
        <begin position="12"/>
        <end position="36"/>
    </location>
</feature>
<evidence type="ECO:0000313" key="2">
    <source>
        <dbReference type="EMBL" id="SEG84812.1"/>
    </source>
</evidence>
<keyword evidence="1" id="KW-0472">Membrane</keyword>
<dbReference type="EMBL" id="FNVQ01000006">
    <property type="protein sequence ID" value="SEG84812.1"/>
    <property type="molecule type" value="Genomic_DNA"/>
</dbReference>
<dbReference type="Pfam" id="PF03929">
    <property type="entry name" value="PepSY_TM"/>
    <property type="match status" value="1"/>
</dbReference>
<evidence type="ECO:0000256" key="1">
    <source>
        <dbReference type="SAM" id="Phobius"/>
    </source>
</evidence>
<keyword evidence="1" id="KW-0812">Transmembrane</keyword>
<reference evidence="2 3" key="1">
    <citation type="submission" date="2016-10" db="EMBL/GenBank/DDBJ databases">
        <authorList>
            <person name="de Groot N.N."/>
        </authorList>
    </citation>
    <scope>NUCLEOTIDE SEQUENCE [LARGE SCALE GENOMIC DNA]</scope>
    <source>
        <strain evidence="2 3">DSM 22012</strain>
    </source>
</reference>
<proteinExistence type="predicted"/>
<dbReference type="AlphaFoldDB" id="A0A1H6DI06"/>
<keyword evidence="1" id="KW-1133">Transmembrane helix</keyword>
<evidence type="ECO:0000313" key="3">
    <source>
        <dbReference type="Proteomes" id="UP000236745"/>
    </source>
</evidence>